<sequence>MACLCSFLNGAPPGNCSSRCRTCQRFVPEWDTHDLCNVCRSCSEQARCGICRNWSVEWSWTSSQKSTKQKAPSGVMDVALSGSNITAPSGSQIIAFGSESVPAPTAGKRKRGSQSSSKSSKSSKAKSDKPKKSSSDKPKRSNRKATPTTQSKSDQPVSGTVLHTGNPPASSHDTPSSSALSQSSSGGNTVLPSNTVTTLPANPPANPPANTSGNTPTTSRGIHSSVSNVVLSTATNPPANSPGATQFTVADADLSTDNTLTTSLVTLQDGSTAGGLQINPSANALGNSTITSSTMNTGTVFSSSNTANPGVMQSFVLSPDFSSSQVNLPGTSGVFQGLVFNPSGAAVNSPTPSGLVFVQAPNTVASSQFPTEALASLLTVPVSTSDNTSWASQNQSSAQPSTSQEFDNIPRGRSRSRSSHESRRHRRRHHSSSSSSSRSSHSPHRKRRPSQHPQLNADLVSQFLGMLSNLPQFSQDINQPSTSGTAPQDPTTDTQVLSDVSDVSDPDTHHQHQVRDCTPNPDPVYSGDNADSDDDEQPLFGTDIPRDAFDKAVEVLRRQLGYTSEPAPEVSTSKSRLTLNTPSGSTRSSLPVDAECADRFRALPHGNAGRKWTAYSKSQNLSFRVEDNDWRDLFKTPSVPQGAEDYLRSVGATGPGGKLKSTPARKALRSLHQLDTASRVGLKFASSLLLIAEVLSKSFRHSTSAEVSRKDTASLVTLLGPLARRVYDQFARVSIKSVTERRDIILDAMQLSHESVRRRFQDLPVLGDDIFAGQFDSVLQEEAKRKTDLQKAHLSGSSPFSRRSPPRNRPSRSSRGRRQPPPRPSGRPSAQPNRPRQPRSSIQSQPRYRTRGSSRGSSSSSRGRAFMRP</sequence>
<proteinExistence type="predicted"/>
<feature type="region of interest" description="Disordered" evidence="1">
    <location>
        <begin position="783"/>
        <end position="869"/>
    </location>
</feature>
<evidence type="ECO:0000313" key="2">
    <source>
        <dbReference type="EMBL" id="KAJ8035232.1"/>
    </source>
</evidence>
<feature type="region of interest" description="Disordered" evidence="1">
    <location>
        <begin position="99"/>
        <end position="222"/>
    </location>
</feature>
<feature type="compositionally biased region" description="Low complexity" evidence="1">
    <location>
        <begin position="113"/>
        <end position="122"/>
    </location>
</feature>
<dbReference type="AlphaFoldDB" id="A0A9Q1H4L6"/>
<feature type="compositionally biased region" description="Basic residues" evidence="1">
    <location>
        <begin position="804"/>
        <end position="820"/>
    </location>
</feature>
<comment type="caution">
    <text evidence="2">The sequence shown here is derived from an EMBL/GenBank/DDBJ whole genome shotgun (WGS) entry which is preliminary data.</text>
</comment>
<accession>A0A9Q1H4L6</accession>
<feature type="compositionally biased region" description="Polar residues" evidence="1">
    <location>
        <begin position="384"/>
        <end position="406"/>
    </location>
</feature>
<dbReference type="EMBL" id="JAIZAY010000010">
    <property type="protein sequence ID" value="KAJ8035232.1"/>
    <property type="molecule type" value="Genomic_DNA"/>
</dbReference>
<feature type="compositionally biased region" description="Polar residues" evidence="1">
    <location>
        <begin position="570"/>
        <end position="589"/>
    </location>
</feature>
<dbReference type="Proteomes" id="UP001152320">
    <property type="component" value="Chromosome 10"/>
</dbReference>
<feature type="compositionally biased region" description="Polar residues" evidence="1">
    <location>
        <begin position="830"/>
        <end position="847"/>
    </location>
</feature>
<feature type="compositionally biased region" description="Low complexity" evidence="1">
    <location>
        <begin position="208"/>
        <end position="218"/>
    </location>
</feature>
<feature type="region of interest" description="Disordered" evidence="1">
    <location>
        <begin position="384"/>
        <end position="454"/>
    </location>
</feature>
<reference evidence="2" key="1">
    <citation type="submission" date="2021-10" db="EMBL/GenBank/DDBJ databases">
        <title>Tropical sea cucumber genome reveals ecological adaptation and Cuvierian tubules defense mechanism.</title>
        <authorList>
            <person name="Chen T."/>
        </authorList>
    </citation>
    <scope>NUCLEOTIDE SEQUENCE</scope>
    <source>
        <strain evidence="2">Nanhai2018</strain>
        <tissue evidence="2">Muscle</tissue>
    </source>
</reference>
<name>A0A9Q1H4L6_HOLLE</name>
<feature type="compositionally biased region" description="Basic and acidic residues" evidence="1">
    <location>
        <begin position="125"/>
        <end position="139"/>
    </location>
</feature>
<evidence type="ECO:0000256" key="1">
    <source>
        <dbReference type="SAM" id="MobiDB-lite"/>
    </source>
</evidence>
<gene>
    <name evidence="2" type="ORF">HOLleu_22393</name>
</gene>
<feature type="region of interest" description="Disordered" evidence="1">
    <location>
        <begin position="563"/>
        <end position="590"/>
    </location>
</feature>
<feature type="compositionally biased region" description="Basic residues" evidence="1">
    <location>
        <begin position="412"/>
        <end position="431"/>
    </location>
</feature>
<feature type="compositionally biased region" description="Polar residues" evidence="1">
    <location>
        <begin position="473"/>
        <end position="490"/>
    </location>
</feature>
<feature type="compositionally biased region" description="Low complexity" evidence="1">
    <location>
        <begin position="176"/>
        <end position="185"/>
    </location>
</feature>
<feature type="compositionally biased region" description="Polar residues" evidence="1">
    <location>
        <begin position="145"/>
        <end position="175"/>
    </location>
</feature>
<feature type="compositionally biased region" description="Low complexity" evidence="1">
    <location>
        <begin position="851"/>
        <end position="869"/>
    </location>
</feature>
<feature type="compositionally biased region" description="Low complexity" evidence="1">
    <location>
        <begin position="491"/>
        <end position="503"/>
    </location>
</feature>
<protein>
    <submittedName>
        <fullName evidence="2">Uncharacterized protein</fullName>
    </submittedName>
</protein>
<keyword evidence="3" id="KW-1185">Reference proteome</keyword>
<feature type="compositionally biased region" description="Basic residues" evidence="1">
    <location>
        <begin position="441"/>
        <end position="450"/>
    </location>
</feature>
<feature type="compositionally biased region" description="Basic and acidic residues" evidence="1">
    <location>
        <begin position="506"/>
        <end position="515"/>
    </location>
</feature>
<evidence type="ECO:0000313" key="3">
    <source>
        <dbReference type="Proteomes" id="UP001152320"/>
    </source>
</evidence>
<feature type="region of interest" description="Disordered" evidence="1">
    <location>
        <begin position="473"/>
        <end position="546"/>
    </location>
</feature>
<organism evidence="2 3">
    <name type="scientific">Holothuria leucospilota</name>
    <name type="common">Black long sea cucumber</name>
    <name type="synonym">Mertensiothuria leucospilota</name>
    <dbReference type="NCBI Taxonomy" id="206669"/>
    <lineage>
        <taxon>Eukaryota</taxon>
        <taxon>Metazoa</taxon>
        <taxon>Echinodermata</taxon>
        <taxon>Eleutherozoa</taxon>
        <taxon>Echinozoa</taxon>
        <taxon>Holothuroidea</taxon>
        <taxon>Aspidochirotacea</taxon>
        <taxon>Aspidochirotida</taxon>
        <taxon>Holothuriidae</taxon>
        <taxon>Holothuria</taxon>
    </lineage>
</organism>